<organism evidence="2 3">
    <name type="scientific">Caenorhabditis remanei</name>
    <name type="common">Caenorhabditis vulgaris</name>
    <dbReference type="NCBI Taxonomy" id="31234"/>
    <lineage>
        <taxon>Eukaryota</taxon>
        <taxon>Metazoa</taxon>
        <taxon>Ecdysozoa</taxon>
        <taxon>Nematoda</taxon>
        <taxon>Chromadorea</taxon>
        <taxon>Rhabditida</taxon>
        <taxon>Rhabditina</taxon>
        <taxon>Rhabditomorpha</taxon>
        <taxon>Rhabditoidea</taxon>
        <taxon>Rhabditidae</taxon>
        <taxon>Peloderinae</taxon>
        <taxon>Caenorhabditis</taxon>
    </lineage>
</organism>
<feature type="compositionally biased region" description="Basic and acidic residues" evidence="1">
    <location>
        <begin position="33"/>
        <end position="62"/>
    </location>
</feature>
<dbReference type="Proteomes" id="UP000483820">
    <property type="component" value="Chromosome I"/>
</dbReference>
<feature type="region of interest" description="Disordered" evidence="1">
    <location>
        <begin position="1"/>
        <end position="111"/>
    </location>
</feature>
<accession>A0A6A5HV31</accession>
<gene>
    <name evidence="2" type="ORF">GCK72_001931</name>
</gene>
<evidence type="ECO:0000256" key="1">
    <source>
        <dbReference type="SAM" id="MobiDB-lite"/>
    </source>
</evidence>
<feature type="compositionally biased region" description="Polar residues" evidence="1">
    <location>
        <begin position="20"/>
        <end position="32"/>
    </location>
</feature>
<proteinExistence type="predicted"/>
<dbReference type="KEGG" id="crq:GCK72_001931"/>
<evidence type="ECO:0000313" key="3">
    <source>
        <dbReference type="Proteomes" id="UP000483820"/>
    </source>
</evidence>
<dbReference type="RefSeq" id="XP_053591833.1">
    <property type="nucleotide sequence ID" value="XM_053723188.1"/>
</dbReference>
<dbReference type="AlphaFoldDB" id="A0A6A5HV31"/>
<comment type="caution">
    <text evidence="2">The sequence shown here is derived from an EMBL/GenBank/DDBJ whole genome shotgun (WGS) entry which is preliminary data.</text>
</comment>
<name>A0A6A5HV31_CAERE</name>
<dbReference type="GeneID" id="78773317"/>
<feature type="compositionally biased region" description="Basic residues" evidence="1">
    <location>
        <begin position="80"/>
        <end position="89"/>
    </location>
</feature>
<dbReference type="EMBL" id="WUAV01000001">
    <property type="protein sequence ID" value="KAF1770113.1"/>
    <property type="molecule type" value="Genomic_DNA"/>
</dbReference>
<reference evidence="2 3" key="1">
    <citation type="submission" date="2019-12" db="EMBL/GenBank/DDBJ databases">
        <title>Chromosome-level assembly of the Caenorhabditis remanei genome.</title>
        <authorList>
            <person name="Teterina A.A."/>
            <person name="Willis J.H."/>
            <person name="Phillips P.C."/>
        </authorList>
    </citation>
    <scope>NUCLEOTIDE SEQUENCE [LARGE SCALE GENOMIC DNA]</scope>
    <source>
        <strain evidence="2 3">PX506</strain>
        <tissue evidence="2">Whole organism</tissue>
    </source>
</reference>
<protein>
    <submittedName>
        <fullName evidence="2">Uncharacterized protein</fullName>
    </submittedName>
</protein>
<dbReference type="CTD" id="78773317"/>
<sequence>MIHVSGCSKKKSSAGKTSNDGKSFSSTNSRENLTAEKGSKDNGNPERVKKSTEEKITRKENLEPPQLVVTSATMDAKKKGSDRKKGKKKSSGETAKKKSAKSEQKTQTLDIEKSKVAQKSCLNTAIIGSTMMGTMREPSKISKISKAGANANGVEGGEGGDGGYEKLGDLSADELKRIADAAPA</sequence>
<evidence type="ECO:0000313" key="2">
    <source>
        <dbReference type="EMBL" id="KAF1770113.1"/>
    </source>
</evidence>
<feature type="compositionally biased region" description="Basic and acidic residues" evidence="1">
    <location>
        <begin position="90"/>
        <end position="111"/>
    </location>
</feature>